<reference evidence="6 7" key="1">
    <citation type="submission" date="2017-04" db="EMBL/GenBank/DDBJ databases">
        <authorList>
            <person name="Afonso C.L."/>
            <person name="Miller P.J."/>
            <person name="Scott M.A."/>
            <person name="Spackman E."/>
            <person name="Goraichik I."/>
            <person name="Dimitrov K.M."/>
            <person name="Suarez D.L."/>
            <person name="Swayne D.E."/>
        </authorList>
    </citation>
    <scope>NUCLEOTIDE SEQUENCE [LARGE SCALE GENOMIC DNA]</scope>
    <source>
        <strain evidence="6 7">DSM 26133</strain>
    </source>
</reference>
<evidence type="ECO:0000256" key="3">
    <source>
        <dbReference type="ARBA" id="ARBA00022989"/>
    </source>
</evidence>
<protein>
    <submittedName>
        <fullName evidence="6">DoxX-like family protein</fullName>
    </submittedName>
</protein>
<dbReference type="STRING" id="692418.SAMN04488029_1764"/>
<evidence type="ECO:0000313" key="6">
    <source>
        <dbReference type="EMBL" id="SMD33956.1"/>
    </source>
</evidence>
<feature type="transmembrane region" description="Helical" evidence="5">
    <location>
        <begin position="95"/>
        <end position="112"/>
    </location>
</feature>
<proteinExistence type="predicted"/>
<accession>A0A1W2GCD9</accession>
<keyword evidence="7" id="KW-1185">Reference proteome</keyword>
<evidence type="ECO:0000256" key="2">
    <source>
        <dbReference type="ARBA" id="ARBA00022692"/>
    </source>
</evidence>
<keyword evidence="3 5" id="KW-1133">Transmembrane helix</keyword>
<feature type="transmembrane region" description="Helical" evidence="5">
    <location>
        <begin position="69"/>
        <end position="89"/>
    </location>
</feature>
<evidence type="ECO:0000313" key="7">
    <source>
        <dbReference type="Proteomes" id="UP000192472"/>
    </source>
</evidence>
<dbReference type="AlphaFoldDB" id="A0A1W2GCD9"/>
<name>A0A1W2GCD9_REIFA</name>
<evidence type="ECO:0000256" key="5">
    <source>
        <dbReference type="SAM" id="Phobius"/>
    </source>
</evidence>
<gene>
    <name evidence="6" type="ORF">SAMN04488029_1764</name>
</gene>
<dbReference type="Pfam" id="PF13564">
    <property type="entry name" value="DoxX_2"/>
    <property type="match status" value="1"/>
</dbReference>
<dbReference type="InterPro" id="IPR032808">
    <property type="entry name" value="DoxX"/>
</dbReference>
<dbReference type="Proteomes" id="UP000192472">
    <property type="component" value="Unassembled WGS sequence"/>
</dbReference>
<dbReference type="RefSeq" id="WP_084372365.1">
    <property type="nucleotide sequence ID" value="NZ_FWYF01000002.1"/>
</dbReference>
<sequence>MKRDKIIYWVATGLISIMMLMSGGIYLVNTEEVTSVIEGLGFPGFITLPLGIAKLIGVVIILTRRPTRLLEWAYAGFFFDFILAFMAHWHANDGGHDLAAIALVLLMISYFFEKRI</sequence>
<dbReference type="OrthoDB" id="7960583at2"/>
<evidence type="ECO:0000256" key="1">
    <source>
        <dbReference type="ARBA" id="ARBA00004141"/>
    </source>
</evidence>
<feature type="transmembrane region" description="Helical" evidence="5">
    <location>
        <begin position="40"/>
        <end position="62"/>
    </location>
</feature>
<keyword evidence="4 5" id="KW-0472">Membrane</keyword>
<organism evidence="6 7">
    <name type="scientific">Reichenbachiella faecimaris</name>
    <dbReference type="NCBI Taxonomy" id="692418"/>
    <lineage>
        <taxon>Bacteria</taxon>
        <taxon>Pseudomonadati</taxon>
        <taxon>Bacteroidota</taxon>
        <taxon>Cytophagia</taxon>
        <taxon>Cytophagales</taxon>
        <taxon>Reichenbachiellaceae</taxon>
        <taxon>Reichenbachiella</taxon>
    </lineage>
</organism>
<dbReference type="GO" id="GO:0016020">
    <property type="term" value="C:membrane"/>
    <property type="evidence" value="ECO:0007669"/>
    <property type="project" value="UniProtKB-SubCell"/>
</dbReference>
<dbReference type="EMBL" id="FWYF01000002">
    <property type="protein sequence ID" value="SMD33956.1"/>
    <property type="molecule type" value="Genomic_DNA"/>
</dbReference>
<comment type="subcellular location">
    <subcellularLocation>
        <location evidence="1">Membrane</location>
        <topology evidence="1">Multi-pass membrane protein</topology>
    </subcellularLocation>
</comment>
<evidence type="ECO:0000256" key="4">
    <source>
        <dbReference type="ARBA" id="ARBA00023136"/>
    </source>
</evidence>
<feature type="transmembrane region" description="Helical" evidence="5">
    <location>
        <begin position="7"/>
        <end position="28"/>
    </location>
</feature>
<keyword evidence="2 5" id="KW-0812">Transmembrane</keyword>